<dbReference type="AlphaFoldDB" id="A0A8X8BUN5"/>
<evidence type="ECO:0000313" key="14">
    <source>
        <dbReference type="EMBL" id="KAG2466981.1"/>
    </source>
</evidence>
<evidence type="ECO:0000259" key="13">
    <source>
        <dbReference type="Pfam" id="PF10258"/>
    </source>
</evidence>
<keyword evidence="15" id="KW-1185">Reference proteome</keyword>
<evidence type="ECO:0000256" key="10">
    <source>
        <dbReference type="ARBA" id="ARBA00030834"/>
    </source>
</evidence>
<dbReference type="EMBL" id="JAATIS010001241">
    <property type="protein sequence ID" value="KAG2466981.1"/>
    <property type="molecule type" value="Genomic_DNA"/>
</dbReference>
<dbReference type="InterPro" id="IPR038092">
    <property type="entry name" value="PHAX_RNA-binding_sf"/>
</dbReference>
<feature type="coiled-coil region" evidence="11">
    <location>
        <begin position="95"/>
        <end position="122"/>
    </location>
</feature>
<keyword evidence="11" id="KW-0175">Coiled coil</keyword>
<proteinExistence type="inferred from homology"/>
<comment type="subcellular location">
    <subcellularLocation>
        <location evidence="2">Cytoplasm</location>
    </subcellularLocation>
    <subcellularLocation>
        <location evidence="1">Nucleus</location>
    </subcellularLocation>
</comment>
<dbReference type="Gene3D" id="1.10.10.1440">
    <property type="entry name" value="PHAX RNA-binding domain"/>
    <property type="match status" value="1"/>
</dbReference>
<keyword evidence="7" id="KW-0694">RNA-binding</keyword>
<evidence type="ECO:0000256" key="1">
    <source>
        <dbReference type="ARBA" id="ARBA00004123"/>
    </source>
</evidence>
<evidence type="ECO:0000256" key="12">
    <source>
        <dbReference type="SAM" id="MobiDB-lite"/>
    </source>
</evidence>
<keyword evidence="8" id="KW-0653">Protein transport</keyword>
<evidence type="ECO:0000256" key="3">
    <source>
        <dbReference type="ARBA" id="ARBA00006094"/>
    </source>
</evidence>
<dbReference type="GO" id="GO:0015031">
    <property type="term" value="P:protein transport"/>
    <property type="evidence" value="ECO:0007669"/>
    <property type="project" value="UniProtKB-KW"/>
</dbReference>
<keyword evidence="6" id="KW-0963">Cytoplasm</keyword>
<evidence type="ECO:0000313" key="15">
    <source>
        <dbReference type="Proteomes" id="UP000886611"/>
    </source>
</evidence>
<evidence type="ECO:0000256" key="5">
    <source>
        <dbReference type="ARBA" id="ARBA00022448"/>
    </source>
</evidence>
<feature type="region of interest" description="Disordered" evidence="12">
    <location>
        <begin position="1"/>
        <end position="23"/>
    </location>
</feature>
<dbReference type="Proteomes" id="UP000886611">
    <property type="component" value="Unassembled WGS sequence"/>
</dbReference>
<organism evidence="14 15">
    <name type="scientific">Polypterus senegalus</name>
    <name type="common">Senegal bichir</name>
    <dbReference type="NCBI Taxonomy" id="55291"/>
    <lineage>
        <taxon>Eukaryota</taxon>
        <taxon>Metazoa</taxon>
        <taxon>Chordata</taxon>
        <taxon>Craniata</taxon>
        <taxon>Vertebrata</taxon>
        <taxon>Euteleostomi</taxon>
        <taxon>Actinopterygii</taxon>
        <taxon>Polypteriformes</taxon>
        <taxon>Polypteridae</taxon>
        <taxon>Polypterus</taxon>
    </lineage>
</organism>
<accession>A0A8X8BUN5</accession>
<sequence>MDSSDNSDTDSDEEKVLWKRKRQKCSNTPAQPVAFALPPATQKSPGHKVNNIWGAVVQEQNQEAVAAELDFLGMEGEISMSCRQSETYNYVLARKLMEKERLEQAGEEMAKLDEELEEYMQDGKTDGKTEQENGTGHLKRKRPIKDRLGKIQEMDYKGRCEITEDDDEEKVIDEITYRLREPKKELIERVVKTIGKKKAIELLMETTEIEQNGGIYTLEIFIDETQKEYANKKAAKKRRRQVLGKKMKQAIKTLNLQEHDDASRETFASDTNEALASLEDSHEGHTETAIDTEDAVDIMLLLLKFLMDHMMPACFGSIERGCAIQNLEQLC</sequence>
<evidence type="ECO:0000256" key="11">
    <source>
        <dbReference type="SAM" id="Coils"/>
    </source>
</evidence>
<comment type="similarity">
    <text evidence="3">Belongs to the PHAX family.</text>
</comment>
<dbReference type="Pfam" id="PF10258">
    <property type="entry name" value="PHAX_RNA-bd"/>
    <property type="match status" value="1"/>
</dbReference>
<name>A0A8X8BUN5_POLSE</name>
<comment type="caution">
    <text evidence="14">The sequence shown here is derived from an EMBL/GenBank/DDBJ whole genome shotgun (WGS) entry which is preliminary data.</text>
</comment>
<feature type="domain" description="Phosphorylated adapter RNA export protein RNA-binding" evidence="13">
    <location>
        <begin position="172"/>
        <end position="218"/>
    </location>
</feature>
<reference evidence="14 15" key="1">
    <citation type="journal article" date="2021" name="Cell">
        <title>Tracing the genetic footprints of vertebrate landing in non-teleost ray-finned fishes.</title>
        <authorList>
            <person name="Bi X."/>
            <person name="Wang K."/>
            <person name="Yang L."/>
            <person name="Pan H."/>
            <person name="Jiang H."/>
            <person name="Wei Q."/>
            <person name="Fang M."/>
            <person name="Yu H."/>
            <person name="Zhu C."/>
            <person name="Cai Y."/>
            <person name="He Y."/>
            <person name="Gan X."/>
            <person name="Zeng H."/>
            <person name="Yu D."/>
            <person name="Zhu Y."/>
            <person name="Jiang H."/>
            <person name="Qiu Q."/>
            <person name="Yang H."/>
            <person name="Zhang Y.E."/>
            <person name="Wang W."/>
            <person name="Zhu M."/>
            <person name="He S."/>
            <person name="Zhang G."/>
        </authorList>
    </citation>
    <scope>NUCLEOTIDE SEQUENCE [LARGE SCALE GENOMIC DNA]</scope>
    <source>
        <strain evidence="14">Bchr_013</strain>
    </source>
</reference>
<keyword evidence="9" id="KW-0539">Nucleus</keyword>
<dbReference type="PANTHER" id="PTHR13135:SF0">
    <property type="entry name" value="PHOSPHORYLATED ADAPTER RNA EXPORT PROTEIN"/>
    <property type="match status" value="1"/>
</dbReference>
<evidence type="ECO:0000256" key="6">
    <source>
        <dbReference type="ARBA" id="ARBA00022490"/>
    </source>
</evidence>
<dbReference type="GO" id="GO:0005737">
    <property type="term" value="C:cytoplasm"/>
    <property type="evidence" value="ECO:0007669"/>
    <property type="project" value="UniProtKB-SubCell"/>
</dbReference>
<dbReference type="GO" id="GO:0006408">
    <property type="term" value="P:snRNA export from nucleus"/>
    <property type="evidence" value="ECO:0007669"/>
    <property type="project" value="InterPro"/>
</dbReference>
<dbReference type="InterPro" id="IPR019385">
    <property type="entry name" value="PHAX_RNA-binding_domain"/>
</dbReference>
<feature type="non-terminal residue" evidence="14">
    <location>
        <position position="1"/>
    </location>
</feature>
<dbReference type="InterPro" id="IPR039047">
    <property type="entry name" value="PHAX"/>
</dbReference>
<evidence type="ECO:0000256" key="7">
    <source>
        <dbReference type="ARBA" id="ARBA00022884"/>
    </source>
</evidence>
<protein>
    <recommendedName>
        <fullName evidence="4">Phosphorylated adapter RNA export protein</fullName>
    </recommendedName>
    <alternativeName>
        <fullName evidence="10">RNA U small nuclear RNA export adapter protein</fullName>
    </alternativeName>
</protein>
<feature type="compositionally biased region" description="Acidic residues" evidence="12">
    <location>
        <begin position="1"/>
        <end position="13"/>
    </location>
</feature>
<gene>
    <name evidence="14" type="primary">Phax</name>
    <name evidence="14" type="ORF">GTO96_0020632</name>
</gene>
<evidence type="ECO:0000256" key="9">
    <source>
        <dbReference type="ARBA" id="ARBA00023242"/>
    </source>
</evidence>
<evidence type="ECO:0000256" key="4">
    <source>
        <dbReference type="ARBA" id="ARBA00016856"/>
    </source>
</evidence>
<dbReference type="PANTHER" id="PTHR13135">
    <property type="entry name" value="CYTOSOLIC RESINIFERATOXIN BINDING PROTEIN RBP-26"/>
    <property type="match status" value="1"/>
</dbReference>
<keyword evidence="5" id="KW-0813">Transport</keyword>
<dbReference type="GO" id="GO:0003723">
    <property type="term" value="F:RNA binding"/>
    <property type="evidence" value="ECO:0007669"/>
    <property type="project" value="UniProtKB-KW"/>
</dbReference>
<dbReference type="GO" id="GO:0005634">
    <property type="term" value="C:nucleus"/>
    <property type="evidence" value="ECO:0007669"/>
    <property type="project" value="UniProtKB-SubCell"/>
</dbReference>
<evidence type="ECO:0000256" key="8">
    <source>
        <dbReference type="ARBA" id="ARBA00022927"/>
    </source>
</evidence>
<feature type="non-terminal residue" evidence="14">
    <location>
        <position position="331"/>
    </location>
</feature>
<evidence type="ECO:0000256" key="2">
    <source>
        <dbReference type="ARBA" id="ARBA00004496"/>
    </source>
</evidence>